<dbReference type="EMBL" id="RCWN01000001">
    <property type="protein sequence ID" value="RLQ89164.1"/>
    <property type="molecule type" value="Genomic_DNA"/>
</dbReference>
<feature type="transmembrane region" description="Helical" evidence="1">
    <location>
        <begin position="67"/>
        <end position="91"/>
    </location>
</feature>
<evidence type="ECO:0000256" key="1">
    <source>
        <dbReference type="SAM" id="Phobius"/>
    </source>
</evidence>
<gene>
    <name evidence="2" type="ORF">D8780_13860</name>
</gene>
<protein>
    <submittedName>
        <fullName evidence="2">DUF2628 domain-containing protein</fullName>
    </submittedName>
</protein>
<evidence type="ECO:0000313" key="2">
    <source>
        <dbReference type="EMBL" id="RLQ89164.1"/>
    </source>
</evidence>
<keyword evidence="1" id="KW-0812">Transmembrane</keyword>
<dbReference type="RefSeq" id="WP_121646131.1">
    <property type="nucleotide sequence ID" value="NZ_RCWN01000001.1"/>
</dbReference>
<sequence length="138" mass="15236">MTLYRVMERLDGETGPAETRFIAERFRWSAFLLPVLWLLFQRLWLTALLVFLLTMAVGLALPRFGFANAYIVVCNLALGLIVGLESTGLIVSGLEKSGWREAGVSSGETIEEAELRWFAKRTAETNPADQSILAGASV</sequence>
<keyword evidence="3" id="KW-1185">Reference proteome</keyword>
<organism evidence="2 3">
    <name type="scientific">Notoacmeibacter ruber</name>
    <dbReference type="NCBI Taxonomy" id="2670375"/>
    <lineage>
        <taxon>Bacteria</taxon>
        <taxon>Pseudomonadati</taxon>
        <taxon>Pseudomonadota</taxon>
        <taxon>Alphaproteobacteria</taxon>
        <taxon>Hyphomicrobiales</taxon>
        <taxon>Notoacmeibacteraceae</taxon>
        <taxon>Notoacmeibacter</taxon>
    </lineage>
</organism>
<keyword evidence="1" id="KW-1133">Transmembrane helix</keyword>
<proteinExistence type="predicted"/>
<dbReference type="AlphaFoldDB" id="A0A3L7JFC6"/>
<feature type="transmembrane region" description="Helical" evidence="1">
    <location>
        <begin position="30"/>
        <end position="61"/>
    </location>
</feature>
<dbReference type="InterPro" id="IPR024399">
    <property type="entry name" value="DUF2628"/>
</dbReference>
<evidence type="ECO:0000313" key="3">
    <source>
        <dbReference type="Proteomes" id="UP000281094"/>
    </source>
</evidence>
<comment type="caution">
    <text evidence="2">The sequence shown here is derived from an EMBL/GenBank/DDBJ whole genome shotgun (WGS) entry which is preliminary data.</text>
</comment>
<accession>A0A3L7JFC6</accession>
<reference evidence="2 3" key="1">
    <citation type="submission" date="2018-10" db="EMBL/GenBank/DDBJ databases">
        <title>Notoacmeibacter sp. M2BS9Y-3-1, whole genome shotgun sequence.</title>
        <authorList>
            <person name="Tuo L."/>
        </authorList>
    </citation>
    <scope>NUCLEOTIDE SEQUENCE [LARGE SCALE GENOMIC DNA]</scope>
    <source>
        <strain evidence="2 3">M2BS9Y-3-1</strain>
    </source>
</reference>
<dbReference type="Pfam" id="PF10947">
    <property type="entry name" value="DUF2628"/>
    <property type="match status" value="1"/>
</dbReference>
<keyword evidence="1" id="KW-0472">Membrane</keyword>
<name>A0A3L7JFC6_9HYPH</name>
<dbReference type="Proteomes" id="UP000281094">
    <property type="component" value="Unassembled WGS sequence"/>
</dbReference>